<evidence type="ECO:0000256" key="1">
    <source>
        <dbReference type="ARBA" id="ARBA00022630"/>
    </source>
</evidence>
<dbReference type="SUPFAM" id="SSF51905">
    <property type="entry name" value="FAD/NAD(P)-binding domain"/>
    <property type="match status" value="2"/>
</dbReference>
<dbReference type="InterPro" id="IPR050097">
    <property type="entry name" value="Ferredoxin-NADP_redctase_2"/>
</dbReference>
<keyword evidence="2 3" id="KW-0560">Oxidoreductase</keyword>
<evidence type="ECO:0000313" key="3">
    <source>
        <dbReference type="EMBL" id="SFV64178.1"/>
    </source>
</evidence>
<sequence length="317" mass="34882">MEHIYQLAIVGAGPAGIAAAVESYLQGLRDIVLLEKDENHNSTIRKYYKDNKRVDVEWKGQKVELDGNIYFIDGTKETTLDFFDEILKKHAVELQTHVEVTGIEKKDGYFEVHMAGKSIKAKYVVVTIGRMGKPNKPSYKIPPAIRKKVNYTTDECGSGEKILVVGGGDSAVEYAVDLSANNDVAICYRRETFRRANPTNQRDIANAIAHNEVRPILGVNIDGLEATEDGKIKVLFSEIEPEVYDRVIYAIGGTTPSAFLASSGIKEEDGKPVHNEHYETNIEGLFVAGDITQESGGSIALGLNHGYAIACHIKHSC</sequence>
<dbReference type="PRINTS" id="PR00368">
    <property type="entry name" value="FADPNR"/>
</dbReference>
<protein>
    <submittedName>
        <fullName evidence="3">Thioredoxin reductase</fullName>
        <ecNumber evidence="3">1.8.1.9</ecNumber>
    </submittedName>
</protein>
<dbReference type="GO" id="GO:0004791">
    <property type="term" value="F:thioredoxin-disulfide reductase (NADPH) activity"/>
    <property type="evidence" value="ECO:0007669"/>
    <property type="project" value="UniProtKB-EC"/>
</dbReference>
<dbReference type="InterPro" id="IPR036188">
    <property type="entry name" value="FAD/NAD-bd_sf"/>
</dbReference>
<proteinExistence type="predicted"/>
<dbReference type="EC" id="1.8.1.9" evidence="3"/>
<dbReference type="Pfam" id="PF13738">
    <property type="entry name" value="Pyr_redox_3"/>
    <property type="match status" value="1"/>
</dbReference>
<dbReference type="PANTHER" id="PTHR48105">
    <property type="entry name" value="THIOREDOXIN REDUCTASE 1-RELATED-RELATED"/>
    <property type="match status" value="1"/>
</dbReference>
<evidence type="ECO:0000256" key="2">
    <source>
        <dbReference type="ARBA" id="ARBA00023002"/>
    </source>
</evidence>
<organism evidence="3">
    <name type="scientific">hydrothermal vent metagenome</name>
    <dbReference type="NCBI Taxonomy" id="652676"/>
    <lineage>
        <taxon>unclassified sequences</taxon>
        <taxon>metagenomes</taxon>
        <taxon>ecological metagenomes</taxon>
    </lineage>
</organism>
<dbReference type="Gene3D" id="3.50.50.60">
    <property type="entry name" value="FAD/NAD(P)-binding domain"/>
    <property type="match status" value="2"/>
</dbReference>
<keyword evidence="1" id="KW-0285">Flavoprotein</keyword>
<dbReference type="AlphaFoldDB" id="A0A1W1CEB7"/>
<accession>A0A1W1CEB7</accession>
<reference evidence="3" key="1">
    <citation type="submission" date="2016-10" db="EMBL/GenBank/DDBJ databases">
        <authorList>
            <person name="de Groot N.N."/>
        </authorList>
    </citation>
    <scope>NUCLEOTIDE SEQUENCE</scope>
</reference>
<gene>
    <name evidence="3" type="ORF">MNB_SM-6-991</name>
</gene>
<dbReference type="EMBL" id="FPHK01000075">
    <property type="protein sequence ID" value="SFV64178.1"/>
    <property type="molecule type" value="Genomic_DNA"/>
</dbReference>
<dbReference type="PRINTS" id="PR00469">
    <property type="entry name" value="PNDRDTASEII"/>
</dbReference>
<name>A0A1W1CEB7_9ZZZZ</name>